<feature type="compositionally biased region" description="Polar residues" evidence="1">
    <location>
        <begin position="1"/>
        <end position="17"/>
    </location>
</feature>
<dbReference type="AlphaFoldDB" id="A0A8X7C9D5"/>
<keyword evidence="3" id="KW-1185">Reference proteome</keyword>
<gene>
    <name evidence="2" type="ORF">TNIN_255671</name>
</gene>
<sequence>METAENSQPIPAQQNSLPAKKRGVPEVFKKPRIPHSSFLQRVFGRQLVPGQLRPSFQSQMSGRVQKGHCRRRSRAQRP</sequence>
<feature type="region of interest" description="Disordered" evidence="1">
    <location>
        <begin position="53"/>
        <end position="78"/>
    </location>
</feature>
<accession>A0A8X7C9D5</accession>
<proteinExistence type="predicted"/>
<reference evidence="2" key="1">
    <citation type="submission" date="2020-08" db="EMBL/GenBank/DDBJ databases">
        <title>Multicomponent nature underlies the extraordinary mechanical properties of spider dragline silk.</title>
        <authorList>
            <person name="Kono N."/>
            <person name="Nakamura H."/>
            <person name="Mori M."/>
            <person name="Yoshida Y."/>
            <person name="Ohtoshi R."/>
            <person name="Malay A.D."/>
            <person name="Moran D.A.P."/>
            <person name="Tomita M."/>
            <person name="Numata K."/>
            <person name="Arakawa K."/>
        </authorList>
    </citation>
    <scope>NUCLEOTIDE SEQUENCE</scope>
</reference>
<evidence type="ECO:0000313" key="2">
    <source>
        <dbReference type="EMBL" id="GFY58157.1"/>
    </source>
</evidence>
<dbReference type="Proteomes" id="UP000886998">
    <property type="component" value="Unassembled WGS sequence"/>
</dbReference>
<evidence type="ECO:0000313" key="3">
    <source>
        <dbReference type="Proteomes" id="UP000886998"/>
    </source>
</evidence>
<comment type="caution">
    <text evidence="2">The sequence shown here is derived from an EMBL/GenBank/DDBJ whole genome shotgun (WGS) entry which is preliminary data.</text>
</comment>
<feature type="compositionally biased region" description="Basic residues" evidence="1">
    <location>
        <begin position="65"/>
        <end position="78"/>
    </location>
</feature>
<name>A0A8X7C9D5_9ARAC</name>
<organism evidence="2 3">
    <name type="scientific">Trichonephila inaurata madagascariensis</name>
    <dbReference type="NCBI Taxonomy" id="2747483"/>
    <lineage>
        <taxon>Eukaryota</taxon>
        <taxon>Metazoa</taxon>
        <taxon>Ecdysozoa</taxon>
        <taxon>Arthropoda</taxon>
        <taxon>Chelicerata</taxon>
        <taxon>Arachnida</taxon>
        <taxon>Araneae</taxon>
        <taxon>Araneomorphae</taxon>
        <taxon>Entelegynae</taxon>
        <taxon>Araneoidea</taxon>
        <taxon>Nephilidae</taxon>
        <taxon>Trichonephila</taxon>
        <taxon>Trichonephila inaurata</taxon>
    </lineage>
</organism>
<dbReference type="EMBL" id="BMAV01011939">
    <property type="protein sequence ID" value="GFY58157.1"/>
    <property type="molecule type" value="Genomic_DNA"/>
</dbReference>
<feature type="region of interest" description="Disordered" evidence="1">
    <location>
        <begin position="1"/>
        <end position="32"/>
    </location>
</feature>
<protein>
    <submittedName>
        <fullName evidence="2">Uncharacterized protein</fullName>
    </submittedName>
</protein>
<evidence type="ECO:0000256" key="1">
    <source>
        <dbReference type="SAM" id="MobiDB-lite"/>
    </source>
</evidence>